<dbReference type="InterPro" id="IPR035979">
    <property type="entry name" value="RBD_domain_sf"/>
</dbReference>
<keyword evidence="5 9" id="KW-0694">RNA-binding</keyword>
<evidence type="ECO:0000256" key="10">
    <source>
        <dbReference type="SAM" id="MobiDB-lite"/>
    </source>
</evidence>
<evidence type="ECO:0000256" key="9">
    <source>
        <dbReference type="PROSITE-ProRule" id="PRU00176"/>
    </source>
</evidence>
<dbReference type="InParanoid" id="A0A136JER7"/>
<keyword evidence="13" id="KW-1185">Reference proteome</keyword>
<dbReference type="FunFam" id="3.30.70.330:FF:001147">
    <property type="entry name" value="Pre-rRNA-processing protein esf-2"/>
    <property type="match status" value="1"/>
</dbReference>
<evidence type="ECO:0000256" key="2">
    <source>
        <dbReference type="ARBA" id="ARBA00005819"/>
    </source>
</evidence>
<feature type="compositionally biased region" description="Basic and acidic residues" evidence="10">
    <location>
        <begin position="315"/>
        <end position="326"/>
    </location>
</feature>
<dbReference type="GO" id="GO:0005730">
    <property type="term" value="C:nucleolus"/>
    <property type="evidence" value="ECO:0007669"/>
    <property type="project" value="UniProtKB-SubCell"/>
</dbReference>
<keyword evidence="3" id="KW-0690">Ribosome biogenesis</keyword>
<dbReference type="InterPro" id="IPR034353">
    <property type="entry name" value="ABT1/ESF2_RRM"/>
</dbReference>
<sequence>MAPEKRNAFLDAGDSDDDNESQGYNSDADELQKGGNRSGKRRRISEEPEGDNDDDLREKDHAAPSKSNKKSSAKRRRAGADEERDEPENYDEEEEEEEETADAAPELPDITRLTKKNLVATEKAVKKSGLIYISRVPPFMKPQKLRSLLEPYGTINRIFLSPEDPAAHTRRVKAGGNKKRNFTDGWVEFTNKKDAKTVVDLLNARTIGGPKGSYYRDDVWSMIYLKGFKWHNLTEQIATEAAERTSRIRAEITKATKENKDFVRNIERAKVMDGMEAKTAAKKSRVGSDEKADDAAAGERTWEKRKFKQATAGKKGGEKAPEEAKRVLSKLF</sequence>
<dbReference type="PROSITE" id="PS50102">
    <property type="entry name" value="RRM"/>
    <property type="match status" value="1"/>
</dbReference>
<evidence type="ECO:0000256" key="4">
    <source>
        <dbReference type="ARBA" id="ARBA00022552"/>
    </source>
</evidence>
<accession>A0A136JER7</accession>
<name>A0A136JER7_9PEZI</name>
<organism evidence="12 13">
    <name type="scientific">Microdochium bolleyi</name>
    <dbReference type="NCBI Taxonomy" id="196109"/>
    <lineage>
        <taxon>Eukaryota</taxon>
        <taxon>Fungi</taxon>
        <taxon>Dikarya</taxon>
        <taxon>Ascomycota</taxon>
        <taxon>Pezizomycotina</taxon>
        <taxon>Sordariomycetes</taxon>
        <taxon>Xylariomycetidae</taxon>
        <taxon>Xylariales</taxon>
        <taxon>Microdochiaceae</taxon>
        <taxon>Microdochium</taxon>
    </lineage>
</organism>
<evidence type="ECO:0000256" key="3">
    <source>
        <dbReference type="ARBA" id="ARBA00022517"/>
    </source>
</evidence>
<feature type="region of interest" description="Disordered" evidence="10">
    <location>
        <begin position="1"/>
        <end position="109"/>
    </location>
</feature>
<evidence type="ECO:0000313" key="13">
    <source>
        <dbReference type="Proteomes" id="UP000070501"/>
    </source>
</evidence>
<dbReference type="PANTHER" id="PTHR12311">
    <property type="entry name" value="ACTIVATOR OF BASAL TRANSCRIPTION 1"/>
    <property type="match status" value="1"/>
</dbReference>
<protein>
    <recommendedName>
        <fullName evidence="8">18S rRNA factor 2</fullName>
    </recommendedName>
</protein>
<keyword evidence="6" id="KW-0539">Nucleus</keyword>
<evidence type="ECO:0000259" key="11">
    <source>
        <dbReference type="PROSITE" id="PS50102"/>
    </source>
</evidence>
<comment type="similarity">
    <text evidence="2">Belongs to the ESF2/ABP1 family.</text>
</comment>
<dbReference type="PANTHER" id="PTHR12311:SF7">
    <property type="entry name" value="ACTIVATOR OF BASAL TRANSCRIPTION 1"/>
    <property type="match status" value="1"/>
</dbReference>
<dbReference type="GO" id="GO:0000480">
    <property type="term" value="P:endonucleolytic cleavage in 5'-ETS of tricistronic rRNA transcript (SSU-rRNA, 5.8S rRNA, LSU-rRNA)"/>
    <property type="evidence" value="ECO:0007669"/>
    <property type="project" value="TreeGrafter"/>
</dbReference>
<dbReference type="InterPro" id="IPR000504">
    <property type="entry name" value="RRM_dom"/>
</dbReference>
<dbReference type="GO" id="GO:0003723">
    <property type="term" value="F:RNA binding"/>
    <property type="evidence" value="ECO:0007669"/>
    <property type="project" value="UniProtKB-UniRule"/>
</dbReference>
<evidence type="ECO:0000256" key="5">
    <source>
        <dbReference type="ARBA" id="ARBA00022884"/>
    </source>
</evidence>
<dbReference type="GO" id="GO:0000447">
    <property type="term" value="P:endonucleolytic cleavage in ITS1 to separate SSU-rRNA from 5.8S rRNA and LSU-rRNA from tricistronic rRNA transcript (SSU-rRNA, 5.8S rRNA, LSU-rRNA)"/>
    <property type="evidence" value="ECO:0007669"/>
    <property type="project" value="TreeGrafter"/>
</dbReference>
<dbReference type="Pfam" id="PF00076">
    <property type="entry name" value="RRM_1"/>
    <property type="match status" value="1"/>
</dbReference>
<gene>
    <name evidence="12" type="ORF">Micbo1qcDRAFT_157668</name>
</gene>
<evidence type="ECO:0000256" key="6">
    <source>
        <dbReference type="ARBA" id="ARBA00023242"/>
    </source>
</evidence>
<dbReference type="GO" id="GO:0034462">
    <property type="term" value="P:small-subunit processome assembly"/>
    <property type="evidence" value="ECO:0007669"/>
    <property type="project" value="TreeGrafter"/>
</dbReference>
<dbReference type="STRING" id="196109.A0A136JER7"/>
<evidence type="ECO:0000256" key="1">
    <source>
        <dbReference type="ARBA" id="ARBA00004604"/>
    </source>
</evidence>
<evidence type="ECO:0000256" key="8">
    <source>
        <dbReference type="ARBA" id="ARBA00032634"/>
    </source>
</evidence>
<feature type="compositionally biased region" description="Acidic residues" evidence="10">
    <location>
        <begin position="82"/>
        <end position="101"/>
    </location>
</feature>
<comment type="subcellular location">
    <subcellularLocation>
        <location evidence="1">Nucleus</location>
        <location evidence="1">Nucleolus</location>
    </subcellularLocation>
</comment>
<feature type="compositionally biased region" description="Basic residues" evidence="10">
    <location>
        <begin position="67"/>
        <end position="77"/>
    </location>
</feature>
<dbReference type="AlphaFoldDB" id="A0A136JER7"/>
<dbReference type="OrthoDB" id="287393at2759"/>
<dbReference type="GO" id="GO:0000472">
    <property type="term" value="P:endonucleolytic cleavage to generate mature 5'-end of SSU-rRNA from (SSU-rRNA, 5.8S rRNA, LSU-rRNA)"/>
    <property type="evidence" value="ECO:0007669"/>
    <property type="project" value="TreeGrafter"/>
</dbReference>
<dbReference type="SUPFAM" id="SSF54928">
    <property type="entry name" value="RNA-binding domain, RBD"/>
    <property type="match status" value="1"/>
</dbReference>
<feature type="region of interest" description="Disordered" evidence="10">
    <location>
        <begin position="277"/>
        <end position="332"/>
    </location>
</feature>
<dbReference type="Gene3D" id="3.30.70.330">
    <property type="match status" value="1"/>
</dbReference>
<dbReference type="InterPro" id="IPR012677">
    <property type="entry name" value="Nucleotide-bd_a/b_plait_sf"/>
</dbReference>
<proteinExistence type="inferred from homology"/>
<dbReference type="CDD" id="cd12263">
    <property type="entry name" value="RRM_ABT1_like"/>
    <property type="match status" value="1"/>
</dbReference>
<evidence type="ECO:0000313" key="12">
    <source>
        <dbReference type="EMBL" id="KXJ95653.1"/>
    </source>
</evidence>
<dbReference type="Proteomes" id="UP000070501">
    <property type="component" value="Unassembled WGS sequence"/>
</dbReference>
<evidence type="ECO:0000256" key="7">
    <source>
        <dbReference type="ARBA" id="ARBA00025024"/>
    </source>
</evidence>
<dbReference type="FunCoup" id="A0A136JER7">
    <property type="interactions" value="879"/>
</dbReference>
<reference evidence="12 13" key="1">
    <citation type="submission" date="2016-02" db="EMBL/GenBank/DDBJ databases">
        <title>Draft genome sequence of Microdochium bolleyi, a fungal endophyte of beachgrass.</title>
        <authorList>
            <consortium name="DOE Joint Genome Institute"/>
            <person name="David A.S."/>
            <person name="May G."/>
            <person name="Haridas S."/>
            <person name="Lim J."/>
            <person name="Wang M."/>
            <person name="Labutti K."/>
            <person name="Lipzen A."/>
            <person name="Barry K."/>
            <person name="Grigoriev I.V."/>
        </authorList>
    </citation>
    <scope>NUCLEOTIDE SEQUENCE [LARGE SCALE GENOMIC DNA]</scope>
    <source>
        <strain evidence="12 13">J235TASD1</strain>
    </source>
</reference>
<feature type="domain" description="RRM" evidence="11">
    <location>
        <begin position="129"/>
        <end position="209"/>
    </location>
</feature>
<comment type="function">
    <text evidence="7">Involved in the small subunit (SSU) processome assembly and function, and in the 18S rRNA synthesis. Required for the early cleavages at sites A0, A1 and A2.</text>
</comment>
<dbReference type="InterPro" id="IPR039119">
    <property type="entry name" value="ABT1/Esf2"/>
</dbReference>
<keyword evidence="4" id="KW-0698">rRNA processing</keyword>
<dbReference type="EMBL" id="KQ964246">
    <property type="protein sequence ID" value="KXJ95653.1"/>
    <property type="molecule type" value="Genomic_DNA"/>
</dbReference>